<dbReference type="PANTHER" id="PTHR43167:SF1">
    <property type="entry name" value="PUTATIVE (AFU_ORTHOLOGUE AFUA_6G01830)-RELATED"/>
    <property type="match status" value="1"/>
</dbReference>
<dbReference type="AlphaFoldDB" id="A0A512B9G2"/>
<keyword evidence="1" id="KW-0489">Methyltransferase</keyword>
<keyword evidence="1" id="KW-0808">Transferase</keyword>
<dbReference type="Pfam" id="PF13578">
    <property type="entry name" value="Methyltransf_24"/>
    <property type="match status" value="1"/>
</dbReference>
<dbReference type="SUPFAM" id="SSF53335">
    <property type="entry name" value="S-adenosyl-L-methionine-dependent methyltransferases"/>
    <property type="match status" value="1"/>
</dbReference>
<dbReference type="RefSeq" id="WP_147202655.1">
    <property type="nucleotide sequence ID" value="NZ_BJYT01000002.1"/>
</dbReference>
<dbReference type="CDD" id="cd02440">
    <property type="entry name" value="AdoMet_MTases"/>
    <property type="match status" value="1"/>
</dbReference>
<dbReference type="OrthoDB" id="5464618at2"/>
<proteinExistence type="predicted"/>
<dbReference type="PANTHER" id="PTHR43167">
    <property type="entry name" value="PUTATIVE (AFU_ORTHOLOGUE AFUA_6G01830)-RELATED"/>
    <property type="match status" value="1"/>
</dbReference>
<dbReference type="Gene3D" id="3.40.50.150">
    <property type="entry name" value="Vaccinia Virus protein VP39"/>
    <property type="match status" value="1"/>
</dbReference>
<dbReference type="Proteomes" id="UP000321513">
    <property type="component" value="Unassembled WGS sequence"/>
</dbReference>
<organism evidence="1 2">
    <name type="scientific">Segetibacter aerophilus</name>
    <dbReference type="NCBI Taxonomy" id="670293"/>
    <lineage>
        <taxon>Bacteria</taxon>
        <taxon>Pseudomonadati</taxon>
        <taxon>Bacteroidota</taxon>
        <taxon>Chitinophagia</taxon>
        <taxon>Chitinophagales</taxon>
        <taxon>Chitinophagaceae</taxon>
        <taxon>Segetibacter</taxon>
    </lineage>
</organism>
<dbReference type="GO" id="GO:0032259">
    <property type="term" value="P:methylation"/>
    <property type="evidence" value="ECO:0007669"/>
    <property type="project" value="UniProtKB-KW"/>
</dbReference>
<keyword evidence="2" id="KW-1185">Reference proteome</keyword>
<sequence length="265" mass="30286">MYSAVKLASKYLSYYLTASNGKGHGVHSPFVFDFITNVLNDRRTFYAYQELEELRHQLLADKRVLTIEDFGAGSAITKSKQRRISSIARSALKPKKYGQLMFRMVDYYKANTIVELGTSLGITTSYLASGNLKGKVYTFEGARQVAEVAKQNFTQLSLENIELIEGSFDDTLKPFLTKIDKVDILFIDGNHRKEPTIEYFEQLLSKASESSVFVFDDIHWSEGMEAAWSHIKNHPSVTLTIDLFFIGLVFFRKEQKVAQHFSIRF</sequence>
<accession>A0A512B9G2</accession>
<dbReference type="EMBL" id="BJYT01000002">
    <property type="protein sequence ID" value="GEO08601.1"/>
    <property type="molecule type" value="Genomic_DNA"/>
</dbReference>
<gene>
    <name evidence="1" type="ORF">SAE01_10970</name>
</gene>
<evidence type="ECO:0000313" key="1">
    <source>
        <dbReference type="EMBL" id="GEO08601.1"/>
    </source>
</evidence>
<protein>
    <submittedName>
        <fullName evidence="1">O-methyltransferase</fullName>
    </submittedName>
</protein>
<dbReference type="GO" id="GO:0008168">
    <property type="term" value="F:methyltransferase activity"/>
    <property type="evidence" value="ECO:0007669"/>
    <property type="project" value="UniProtKB-KW"/>
</dbReference>
<dbReference type="InterPro" id="IPR029063">
    <property type="entry name" value="SAM-dependent_MTases_sf"/>
</dbReference>
<reference evidence="1 2" key="1">
    <citation type="submission" date="2019-07" db="EMBL/GenBank/DDBJ databases">
        <title>Whole genome shotgun sequence of Segetibacter aerophilus NBRC 106135.</title>
        <authorList>
            <person name="Hosoyama A."/>
            <person name="Uohara A."/>
            <person name="Ohji S."/>
            <person name="Ichikawa N."/>
        </authorList>
    </citation>
    <scope>NUCLEOTIDE SEQUENCE [LARGE SCALE GENOMIC DNA]</scope>
    <source>
        <strain evidence="1 2">NBRC 106135</strain>
    </source>
</reference>
<comment type="caution">
    <text evidence="1">The sequence shown here is derived from an EMBL/GenBank/DDBJ whole genome shotgun (WGS) entry which is preliminary data.</text>
</comment>
<evidence type="ECO:0000313" key="2">
    <source>
        <dbReference type="Proteomes" id="UP000321513"/>
    </source>
</evidence>
<name>A0A512B9G2_9BACT</name>